<dbReference type="OrthoDB" id="2363873at2759"/>
<dbReference type="GO" id="GO:0016791">
    <property type="term" value="F:phosphatase activity"/>
    <property type="evidence" value="ECO:0007669"/>
    <property type="project" value="UniProtKB-ARBA"/>
</dbReference>
<proteinExistence type="inferred from homology"/>
<evidence type="ECO:0000256" key="1">
    <source>
        <dbReference type="ARBA" id="ARBA00008106"/>
    </source>
</evidence>
<reference evidence="3 4" key="1">
    <citation type="journal article" date="2018" name="New Phytol.">
        <title>Phylogenomics of Endogonaceae and evolution of mycorrhizas within Mucoromycota.</title>
        <authorList>
            <person name="Chang Y."/>
            <person name="Desiro A."/>
            <person name="Na H."/>
            <person name="Sandor L."/>
            <person name="Lipzen A."/>
            <person name="Clum A."/>
            <person name="Barry K."/>
            <person name="Grigoriev I.V."/>
            <person name="Martin F.M."/>
            <person name="Stajich J.E."/>
            <person name="Smith M.E."/>
            <person name="Bonito G."/>
            <person name="Spatafora J.W."/>
        </authorList>
    </citation>
    <scope>NUCLEOTIDE SEQUENCE [LARGE SCALE GENOMIC DNA]</scope>
    <source>
        <strain evidence="3 4">GMNB39</strain>
    </source>
</reference>
<dbReference type="PRINTS" id="PR00413">
    <property type="entry name" value="HADHALOGNASE"/>
</dbReference>
<dbReference type="InterPro" id="IPR036412">
    <property type="entry name" value="HAD-like_sf"/>
</dbReference>
<dbReference type="EMBL" id="RBNI01001332">
    <property type="protein sequence ID" value="RUP50583.1"/>
    <property type="molecule type" value="Genomic_DNA"/>
</dbReference>
<dbReference type="InterPro" id="IPR006439">
    <property type="entry name" value="HAD-SF_hydro_IA"/>
</dbReference>
<dbReference type="Pfam" id="PF00702">
    <property type="entry name" value="Hydrolase"/>
    <property type="match status" value="1"/>
</dbReference>
<dbReference type="InterPro" id="IPR023198">
    <property type="entry name" value="PGP-like_dom2"/>
</dbReference>
<organism evidence="3 4">
    <name type="scientific">Jimgerdemannia flammicorona</name>
    <dbReference type="NCBI Taxonomy" id="994334"/>
    <lineage>
        <taxon>Eukaryota</taxon>
        <taxon>Fungi</taxon>
        <taxon>Fungi incertae sedis</taxon>
        <taxon>Mucoromycota</taxon>
        <taxon>Mucoromycotina</taxon>
        <taxon>Endogonomycetes</taxon>
        <taxon>Endogonales</taxon>
        <taxon>Endogonaceae</taxon>
        <taxon>Jimgerdemannia</taxon>
    </lineage>
</organism>
<evidence type="ECO:0000313" key="4">
    <source>
        <dbReference type="Proteomes" id="UP000268093"/>
    </source>
</evidence>
<dbReference type="PANTHER" id="PTHR43316">
    <property type="entry name" value="HYDROLASE, HALOACID DELAHOGENASE-RELATED"/>
    <property type="match status" value="1"/>
</dbReference>
<dbReference type="AlphaFoldDB" id="A0A433DIA3"/>
<dbReference type="SFLD" id="SFLDS00003">
    <property type="entry name" value="Haloacid_Dehalogenase"/>
    <property type="match status" value="1"/>
</dbReference>
<comment type="caution">
    <text evidence="3">The sequence shown here is derived from an EMBL/GenBank/DDBJ whole genome shotgun (WGS) entry which is preliminary data.</text>
</comment>
<dbReference type="SUPFAM" id="SSF56784">
    <property type="entry name" value="HAD-like"/>
    <property type="match status" value="1"/>
</dbReference>
<name>A0A433DIA3_9FUNG</name>
<dbReference type="Gene3D" id="1.10.150.240">
    <property type="entry name" value="Putative phosphatase, domain 2"/>
    <property type="match status" value="1"/>
</dbReference>
<dbReference type="InterPro" id="IPR023214">
    <property type="entry name" value="HAD_sf"/>
</dbReference>
<dbReference type="NCBIfam" id="TIGR01493">
    <property type="entry name" value="HAD-SF-IA-v2"/>
    <property type="match status" value="1"/>
</dbReference>
<keyword evidence="4" id="KW-1185">Reference proteome</keyword>
<dbReference type="Proteomes" id="UP000268093">
    <property type="component" value="Unassembled WGS sequence"/>
</dbReference>
<keyword evidence="2" id="KW-0378">Hydrolase</keyword>
<dbReference type="PANTHER" id="PTHR43316:SF3">
    <property type="entry name" value="HALOACID DEHALOGENASE, TYPE II (AFU_ORTHOLOGUE AFUA_2G07750)-RELATED"/>
    <property type="match status" value="1"/>
</dbReference>
<dbReference type="GO" id="GO:0019120">
    <property type="term" value="F:hydrolase activity, acting on acid halide bonds, in C-halide compounds"/>
    <property type="evidence" value="ECO:0007669"/>
    <property type="project" value="InterPro"/>
</dbReference>
<dbReference type="SFLD" id="SFLDG01129">
    <property type="entry name" value="C1.5:_HAD__Beta-PGM__Phosphata"/>
    <property type="match status" value="1"/>
</dbReference>
<evidence type="ECO:0000256" key="2">
    <source>
        <dbReference type="ARBA" id="ARBA00022801"/>
    </source>
</evidence>
<comment type="similarity">
    <text evidence="1">Belongs to the HAD-like hydrolase superfamily. S-2-haloalkanoic acid dehalogenase family.</text>
</comment>
<gene>
    <name evidence="3" type="ORF">BC936DRAFT_138542</name>
</gene>
<evidence type="ECO:0000313" key="3">
    <source>
        <dbReference type="EMBL" id="RUP50583.1"/>
    </source>
</evidence>
<accession>A0A433DIA3</accession>
<dbReference type="InterPro" id="IPR006328">
    <property type="entry name" value="2-HAD"/>
</dbReference>
<dbReference type="NCBIfam" id="TIGR01428">
    <property type="entry name" value="HAD_type_II"/>
    <property type="match status" value="1"/>
</dbReference>
<protein>
    <submittedName>
        <fullName evidence="3">HAD-like domain-containing protein</fullName>
    </submittedName>
</protein>
<dbReference type="InterPro" id="IPR051540">
    <property type="entry name" value="S-2-haloacid_dehalogenase"/>
</dbReference>
<dbReference type="Gene3D" id="3.40.50.1000">
    <property type="entry name" value="HAD superfamily/HAD-like"/>
    <property type="match status" value="1"/>
</dbReference>
<sequence>MENRHCAIFGPVLTVVVVRLHAHDHPFCDDIMGTNDGVSSSVPASHTITIALIWIKTCQLPNLPPTFLRSLKTSKRASDIPSIRIWYNLRPQTCSSHHDSLPLPNRYVFDVFGTLFDWRSAVVREFKCLARDASKRGSNTEAMLSGVNWMEFTDEWRKGYGRNTKALAAKPTPSDSFPKLDVVHRQILDDLIISHGLHGVFTELELTHVNLAWHRLDPWPDVPQGLRMLQRGYMTSTLSNASVRLLVDLARWGGISFDLLISSELFGTYKPNPRVYLNAAELLDLRPEEVCLVAAHRYDLEAAKGCGYATVYLRRKGEDDGEPEINTPNEKIDVVVDDLQDLAVLLGCMNI</sequence>